<gene>
    <name evidence="1" type="ORF">Pint_35970</name>
</gene>
<evidence type="ECO:0000313" key="2">
    <source>
        <dbReference type="Proteomes" id="UP001163603"/>
    </source>
</evidence>
<name>A0ACC0Y2Q3_9ROSI</name>
<protein>
    <submittedName>
        <fullName evidence="1">Uncharacterized protein</fullName>
    </submittedName>
</protein>
<accession>A0ACC0Y2Q3</accession>
<keyword evidence="2" id="KW-1185">Reference proteome</keyword>
<sequence length="529" mass="58225">METSTTIKSINGNSSQEPISHLMDHSLPYIFPKKTTLRDSSFSSYLKPDDSNQGDDAEIRIFDAQKYFNESNVNEAKVSKRVSPVNVISLERISERSDLLAVPRFSSASSVDGFARNYRARSLNATPTASSEASWNSQTGLLSNPPGTIAVSLRNTTSDRDQKRGPAPAPAPKWLFGRKCPCSGKKSVQVEEKLSVSVSDSKTPPHLYSKKQTHKSIETAMDTSNWSERREVISKTTHRISADNRFPSLGLGHRVLASGRPYSSTTGFTFPILKQSKPHPIKITYPSLEDPPRESLEIFQPSDETSVSRKSTELQNGMLVSRHSFTFPASPSRTRITEDDVASDASSDLFEIESFSTQSTIYPMYHRRDSLDEASSFNARRLIATNINGGLMYNCPRSLEEPVTPSMAATECYEPSEASIDWSVTTAEGFDKGSVTNFSITASEIDDMAIVRNGGGGNGKKKLGNGLLSCRCEKAVSVGPNPVKCVPEMQRMGQHNTLRHMHVSSRTHNLNKPPLAMSQSDRLSLPFAT</sequence>
<organism evidence="1 2">
    <name type="scientific">Pistacia integerrima</name>
    <dbReference type="NCBI Taxonomy" id="434235"/>
    <lineage>
        <taxon>Eukaryota</taxon>
        <taxon>Viridiplantae</taxon>
        <taxon>Streptophyta</taxon>
        <taxon>Embryophyta</taxon>
        <taxon>Tracheophyta</taxon>
        <taxon>Spermatophyta</taxon>
        <taxon>Magnoliopsida</taxon>
        <taxon>eudicotyledons</taxon>
        <taxon>Gunneridae</taxon>
        <taxon>Pentapetalae</taxon>
        <taxon>rosids</taxon>
        <taxon>malvids</taxon>
        <taxon>Sapindales</taxon>
        <taxon>Anacardiaceae</taxon>
        <taxon>Pistacia</taxon>
    </lineage>
</organism>
<proteinExistence type="predicted"/>
<evidence type="ECO:0000313" key="1">
    <source>
        <dbReference type="EMBL" id="KAJ0027764.1"/>
    </source>
</evidence>
<dbReference type="Proteomes" id="UP001163603">
    <property type="component" value="Chromosome 9"/>
</dbReference>
<dbReference type="EMBL" id="CM047744">
    <property type="protein sequence ID" value="KAJ0027764.1"/>
    <property type="molecule type" value="Genomic_DNA"/>
</dbReference>
<reference evidence="2" key="1">
    <citation type="journal article" date="2023" name="G3 (Bethesda)">
        <title>Genome assembly and association tests identify interacting loci associated with vigor, precocity, and sex in interspecific pistachio rootstocks.</title>
        <authorList>
            <person name="Palmer W."/>
            <person name="Jacygrad E."/>
            <person name="Sagayaradj S."/>
            <person name="Cavanaugh K."/>
            <person name="Han R."/>
            <person name="Bertier L."/>
            <person name="Beede B."/>
            <person name="Kafkas S."/>
            <person name="Golino D."/>
            <person name="Preece J."/>
            <person name="Michelmore R."/>
        </authorList>
    </citation>
    <scope>NUCLEOTIDE SEQUENCE [LARGE SCALE GENOMIC DNA]</scope>
</reference>
<comment type="caution">
    <text evidence="1">The sequence shown here is derived from an EMBL/GenBank/DDBJ whole genome shotgun (WGS) entry which is preliminary data.</text>
</comment>